<dbReference type="PANTHER" id="PTHR46278:SF4">
    <property type="entry name" value="ASPARTATE-SEMIALDEHYDE DEHYDROGENASE"/>
    <property type="match status" value="1"/>
</dbReference>
<feature type="active site" description="Proton acceptor" evidence="13">
    <location>
        <position position="274"/>
    </location>
</feature>
<dbReference type="GO" id="GO:0009089">
    <property type="term" value="P:lysine biosynthetic process via diaminopimelate"/>
    <property type="evidence" value="ECO:0007669"/>
    <property type="project" value="UniProtKB-UniPathway"/>
</dbReference>
<dbReference type="EC" id="1.2.1.11" evidence="6"/>
<dbReference type="InterPro" id="IPR012280">
    <property type="entry name" value="Semialdhyde_DH_dimer_dom"/>
</dbReference>
<name>A0A7X9FUE0_9DELT</name>
<keyword evidence="8" id="KW-0791">Threonine biosynthesis</keyword>
<keyword evidence="9" id="KW-0521">NADP</keyword>
<dbReference type="InterPro" id="IPR000534">
    <property type="entry name" value="Semialdehyde_DH_NAD-bd"/>
</dbReference>
<dbReference type="InterPro" id="IPR000319">
    <property type="entry name" value="Asp-semialdehyde_DH_CS"/>
</dbReference>
<dbReference type="GO" id="GO:0009097">
    <property type="term" value="P:isoleucine biosynthetic process"/>
    <property type="evidence" value="ECO:0007669"/>
    <property type="project" value="InterPro"/>
</dbReference>
<evidence type="ECO:0000256" key="10">
    <source>
        <dbReference type="ARBA" id="ARBA00023002"/>
    </source>
</evidence>
<dbReference type="SUPFAM" id="SSF55347">
    <property type="entry name" value="Glyceraldehyde-3-phosphate dehydrogenase-like, C-terminal domain"/>
    <property type="match status" value="1"/>
</dbReference>
<comment type="catalytic activity">
    <reaction evidence="12">
        <text>L-aspartate 4-semialdehyde + phosphate + NADP(+) = 4-phospho-L-aspartate + NADPH + H(+)</text>
        <dbReference type="Rhea" id="RHEA:24284"/>
        <dbReference type="ChEBI" id="CHEBI:15378"/>
        <dbReference type="ChEBI" id="CHEBI:43474"/>
        <dbReference type="ChEBI" id="CHEBI:57535"/>
        <dbReference type="ChEBI" id="CHEBI:57783"/>
        <dbReference type="ChEBI" id="CHEBI:58349"/>
        <dbReference type="ChEBI" id="CHEBI:537519"/>
        <dbReference type="EC" id="1.2.1.11"/>
    </reaction>
</comment>
<evidence type="ECO:0000256" key="3">
    <source>
        <dbReference type="ARBA" id="ARBA00005097"/>
    </source>
</evidence>
<dbReference type="GO" id="GO:0004073">
    <property type="term" value="F:aspartate-semialdehyde dehydrogenase activity"/>
    <property type="evidence" value="ECO:0007669"/>
    <property type="project" value="UniProtKB-EC"/>
</dbReference>
<dbReference type="PIRSF" id="PIRSF000148">
    <property type="entry name" value="ASA_dh"/>
    <property type="match status" value="1"/>
</dbReference>
<evidence type="ECO:0000256" key="7">
    <source>
        <dbReference type="ARBA" id="ARBA00022605"/>
    </source>
</evidence>
<feature type="active site" description="Acyl-thioester intermediate" evidence="13">
    <location>
        <position position="135"/>
    </location>
</feature>
<comment type="subunit">
    <text evidence="5">Homodimer.</text>
</comment>
<comment type="pathway">
    <text evidence="2">Amino-acid biosynthesis; L-lysine biosynthesis via DAP pathway; (S)-tetrahydrodipicolinate from L-aspartate: step 2/4.</text>
</comment>
<evidence type="ECO:0000256" key="2">
    <source>
        <dbReference type="ARBA" id="ARBA00005076"/>
    </source>
</evidence>
<dbReference type="Gene3D" id="3.40.50.720">
    <property type="entry name" value="NAD(P)-binding Rossmann-like Domain"/>
    <property type="match status" value="1"/>
</dbReference>
<evidence type="ECO:0000256" key="6">
    <source>
        <dbReference type="ARBA" id="ARBA00013120"/>
    </source>
</evidence>
<evidence type="ECO:0000256" key="1">
    <source>
        <dbReference type="ARBA" id="ARBA00005021"/>
    </source>
</evidence>
<evidence type="ECO:0000256" key="9">
    <source>
        <dbReference type="ARBA" id="ARBA00022857"/>
    </source>
</evidence>
<evidence type="ECO:0000256" key="13">
    <source>
        <dbReference type="PIRSR" id="PIRSR000148-1"/>
    </source>
</evidence>
<dbReference type="AlphaFoldDB" id="A0A7X9FUE0"/>
<dbReference type="Gene3D" id="3.30.360.10">
    <property type="entry name" value="Dihydrodipicolinate Reductase, domain 2"/>
    <property type="match status" value="1"/>
</dbReference>
<feature type="domain" description="Semialdehyde dehydrogenase NAD-binding" evidence="14">
    <location>
        <begin position="3"/>
        <end position="122"/>
    </location>
</feature>
<comment type="caution">
    <text evidence="15">The sequence shown here is derived from an EMBL/GenBank/DDBJ whole genome shotgun (WGS) entry which is preliminary data.</text>
</comment>
<keyword evidence="7" id="KW-0028">Amino-acid biosynthesis</keyword>
<dbReference type="PANTHER" id="PTHR46278">
    <property type="entry name" value="DEHYDROGENASE, PUTATIVE-RELATED"/>
    <property type="match status" value="1"/>
</dbReference>
<dbReference type="CDD" id="cd23938">
    <property type="entry name" value="ASADH_C_bac_like"/>
    <property type="match status" value="1"/>
</dbReference>
<dbReference type="GO" id="GO:0009088">
    <property type="term" value="P:threonine biosynthetic process"/>
    <property type="evidence" value="ECO:0007669"/>
    <property type="project" value="UniProtKB-UniPathway"/>
</dbReference>
<dbReference type="NCBIfam" id="NF005144">
    <property type="entry name" value="PRK06598.1"/>
    <property type="match status" value="1"/>
</dbReference>
<comment type="similarity">
    <text evidence="4">Belongs to the aspartate-semialdehyde dehydrogenase family.</text>
</comment>
<dbReference type="PROSITE" id="PS01103">
    <property type="entry name" value="ASD"/>
    <property type="match status" value="1"/>
</dbReference>
<dbReference type="Pfam" id="PF02774">
    <property type="entry name" value="Semialdhyde_dhC"/>
    <property type="match status" value="1"/>
</dbReference>
<dbReference type="GO" id="GO:0050661">
    <property type="term" value="F:NADP binding"/>
    <property type="evidence" value="ECO:0007669"/>
    <property type="project" value="InterPro"/>
</dbReference>
<dbReference type="NCBIfam" id="TIGR01745">
    <property type="entry name" value="asd_gamma"/>
    <property type="match status" value="1"/>
</dbReference>
<evidence type="ECO:0000313" key="15">
    <source>
        <dbReference type="EMBL" id="NMC64505.1"/>
    </source>
</evidence>
<sequence length="370" mass="41042">MLRVGIVGWRGMVGSVLINRMREEGDFSWIEPVFFSTSNVGALVPLEEASGCTLKDAYDINELKDLDVILSCQGGDYTKAIYANLRKASWNGYWIDAASTLRMEKDSIIVLDPMNRGVINQALKNGVKTFVGGNCTVSLMIMALSGLLSHEALEWIHSSTYQAASGAGAKHMIELMKQMHFLGNIAADILKEPAATALEIERSVTEAQRSQDIPLEQFPTPLAGNLIPWIDKLVEGGQSREEWKGHVELNKILQNKEEISVDGICVRIGALRCHSQSLLIKLKKDIPIDEINHMISEGNDWVSLVENTPEATFKELHPARISGTLNIPVGRVHKMRMGPQYLGAFTVGDQLLWGAAEPLRRMLRILEEEI</sequence>
<dbReference type="InterPro" id="IPR036291">
    <property type="entry name" value="NAD(P)-bd_dom_sf"/>
</dbReference>
<protein>
    <recommendedName>
        <fullName evidence="6">aspartate-semialdehyde dehydrogenase</fullName>
        <ecNumber evidence="6">1.2.1.11</ecNumber>
    </recommendedName>
</protein>
<dbReference type="UniPathway" id="UPA00050">
    <property type="reaction ID" value="UER00463"/>
</dbReference>
<evidence type="ECO:0000256" key="5">
    <source>
        <dbReference type="ARBA" id="ARBA00011738"/>
    </source>
</evidence>
<evidence type="ECO:0000256" key="12">
    <source>
        <dbReference type="ARBA" id="ARBA00047891"/>
    </source>
</evidence>
<evidence type="ECO:0000313" key="16">
    <source>
        <dbReference type="Proteomes" id="UP000524246"/>
    </source>
</evidence>
<evidence type="ECO:0000256" key="4">
    <source>
        <dbReference type="ARBA" id="ARBA00010584"/>
    </source>
</evidence>
<evidence type="ECO:0000256" key="8">
    <source>
        <dbReference type="ARBA" id="ARBA00022697"/>
    </source>
</evidence>
<dbReference type="GO" id="GO:0046983">
    <property type="term" value="F:protein dimerization activity"/>
    <property type="evidence" value="ECO:0007669"/>
    <property type="project" value="InterPro"/>
</dbReference>
<dbReference type="SMART" id="SM00859">
    <property type="entry name" value="Semialdhyde_dh"/>
    <property type="match status" value="1"/>
</dbReference>
<dbReference type="GO" id="GO:0051287">
    <property type="term" value="F:NAD binding"/>
    <property type="evidence" value="ECO:0007669"/>
    <property type="project" value="InterPro"/>
</dbReference>
<dbReference type="Proteomes" id="UP000524246">
    <property type="component" value="Unassembled WGS sequence"/>
</dbReference>
<dbReference type="Pfam" id="PF01118">
    <property type="entry name" value="Semialdhyde_dh"/>
    <property type="match status" value="1"/>
</dbReference>
<dbReference type="GO" id="GO:0009086">
    <property type="term" value="P:methionine biosynthetic process"/>
    <property type="evidence" value="ECO:0007669"/>
    <property type="project" value="UniProtKB-KW"/>
</dbReference>
<reference evidence="15 16" key="1">
    <citation type="journal article" date="2020" name="Biotechnol. Biofuels">
        <title>New insights from the biogas microbiome by comprehensive genome-resolved metagenomics of nearly 1600 species originating from multiple anaerobic digesters.</title>
        <authorList>
            <person name="Campanaro S."/>
            <person name="Treu L."/>
            <person name="Rodriguez-R L.M."/>
            <person name="Kovalovszki A."/>
            <person name="Ziels R.M."/>
            <person name="Maus I."/>
            <person name="Zhu X."/>
            <person name="Kougias P.G."/>
            <person name="Basile A."/>
            <person name="Luo G."/>
            <person name="Schluter A."/>
            <person name="Konstantinidis K.T."/>
            <person name="Angelidaki I."/>
        </authorList>
    </citation>
    <scope>NUCLEOTIDE SEQUENCE [LARGE SCALE GENOMIC DNA]</scope>
    <source>
        <strain evidence="15">AS27yjCOA_65</strain>
    </source>
</reference>
<dbReference type="CDD" id="cd02314">
    <property type="entry name" value="VcASADH1_like_N"/>
    <property type="match status" value="1"/>
</dbReference>
<dbReference type="UniPathway" id="UPA00034">
    <property type="reaction ID" value="UER00016"/>
</dbReference>
<keyword evidence="10 15" id="KW-0560">Oxidoreductase</keyword>
<evidence type="ECO:0000259" key="14">
    <source>
        <dbReference type="SMART" id="SM00859"/>
    </source>
</evidence>
<dbReference type="EMBL" id="JAAZON010000690">
    <property type="protein sequence ID" value="NMC64505.1"/>
    <property type="molecule type" value="Genomic_DNA"/>
</dbReference>
<dbReference type="InterPro" id="IPR011534">
    <property type="entry name" value="Asp_ADH_gamma-type"/>
</dbReference>
<comment type="pathway">
    <text evidence="3">Amino-acid biosynthesis; L-threonine biosynthesis; L-threonine from L-aspartate: step 2/5.</text>
</comment>
<accession>A0A7X9FUE0</accession>
<keyword evidence="11" id="KW-0486">Methionine biosynthesis</keyword>
<proteinExistence type="inferred from homology"/>
<evidence type="ECO:0000256" key="11">
    <source>
        <dbReference type="ARBA" id="ARBA00023167"/>
    </source>
</evidence>
<dbReference type="UniPathway" id="UPA00051">
    <property type="reaction ID" value="UER00464"/>
</dbReference>
<dbReference type="SUPFAM" id="SSF51735">
    <property type="entry name" value="NAD(P)-binding Rossmann-fold domains"/>
    <property type="match status" value="1"/>
</dbReference>
<gene>
    <name evidence="15" type="primary">asd</name>
    <name evidence="15" type="ORF">GYA55_15170</name>
</gene>
<organism evidence="15 16">
    <name type="scientific">SAR324 cluster bacterium</name>
    <dbReference type="NCBI Taxonomy" id="2024889"/>
    <lineage>
        <taxon>Bacteria</taxon>
        <taxon>Deltaproteobacteria</taxon>
        <taxon>SAR324 cluster</taxon>
    </lineage>
</organism>
<comment type="pathway">
    <text evidence="1">Amino-acid biosynthesis; L-methionine biosynthesis via de novo pathway; L-homoserine from L-aspartate: step 2/3.</text>
</comment>